<dbReference type="EC" id="3.2.1.21" evidence="3"/>
<dbReference type="GO" id="GO:0008422">
    <property type="term" value="F:beta-glucosidase activity"/>
    <property type="evidence" value="ECO:0007669"/>
    <property type="project" value="UniProtKB-EC"/>
</dbReference>
<gene>
    <name evidence="13" type="ORF">Aau02nite_06650</name>
</gene>
<protein>
    <recommendedName>
        <fullName evidence="3">beta-glucosidase</fullName>
        <ecNumber evidence="3">3.2.1.21</ecNumber>
    </recommendedName>
</protein>
<evidence type="ECO:0000256" key="2">
    <source>
        <dbReference type="ARBA" id="ARBA00005336"/>
    </source>
</evidence>
<name>A0A919VIG8_9ACTN</name>
<evidence type="ECO:0000256" key="1">
    <source>
        <dbReference type="ARBA" id="ARBA00000448"/>
    </source>
</evidence>
<evidence type="ECO:0000256" key="7">
    <source>
        <dbReference type="ARBA" id="ARBA00023295"/>
    </source>
</evidence>
<evidence type="ECO:0000256" key="6">
    <source>
        <dbReference type="ARBA" id="ARBA00023277"/>
    </source>
</evidence>
<dbReference type="Pfam" id="PF00041">
    <property type="entry name" value="fn3"/>
    <property type="match status" value="1"/>
</dbReference>
<dbReference type="PROSITE" id="PS50853">
    <property type="entry name" value="FN3"/>
    <property type="match status" value="1"/>
</dbReference>
<dbReference type="AlphaFoldDB" id="A0A919VIG8"/>
<dbReference type="InterPro" id="IPR051915">
    <property type="entry name" value="Cellulose_Degrad_GH3"/>
</dbReference>
<evidence type="ECO:0000259" key="12">
    <source>
        <dbReference type="PROSITE" id="PS51173"/>
    </source>
</evidence>
<dbReference type="Pfam" id="PF00553">
    <property type="entry name" value="CBM_2"/>
    <property type="match status" value="1"/>
</dbReference>
<keyword evidence="6" id="KW-0119">Carbohydrate metabolism</keyword>
<dbReference type="InterPro" id="IPR036962">
    <property type="entry name" value="Glyco_hydro_3_N_sf"/>
</dbReference>
<feature type="signal peptide" evidence="10">
    <location>
        <begin position="1"/>
        <end position="20"/>
    </location>
</feature>
<dbReference type="InterPro" id="IPR036881">
    <property type="entry name" value="Glyco_hydro_3_C_sf"/>
</dbReference>
<keyword evidence="14" id="KW-1185">Reference proteome</keyword>
<dbReference type="PROSITE" id="PS51173">
    <property type="entry name" value="CBM2"/>
    <property type="match status" value="1"/>
</dbReference>
<accession>A0A919VIG8</accession>
<dbReference type="SUPFAM" id="SSF51445">
    <property type="entry name" value="(Trans)glycosidases"/>
    <property type="match status" value="1"/>
</dbReference>
<feature type="chain" id="PRO_5037781616" description="beta-glucosidase" evidence="10">
    <location>
        <begin position="21"/>
        <end position="809"/>
    </location>
</feature>
<dbReference type="PANTHER" id="PTHR30620:SF16">
    <property type="entry name" value="LYSOSOMAL BETA GLUCOSIDASE"/>
    <property type="match status" value="1"/>
</dbReference>
<evidence type="ECO:0000256" key="10">
    <source>
        <dbReference type="SAM" id="SignalP"/>
    </source>
</evidence>
<feature type="domain" description="CBM2" evidence="12">
    <location>
        <begin position="700"/>
        <end position="809"/>
    </location>
</feature>
<dbReference type="InterPro" id="IPR001764">
    <property type="entry name" value="Glyco_hydro_3_N"/>
</dbReference>
<keyword evidence="5 9" id="KW-0378">Hydrolase</keyword>
<evidence type="ECO:0000313" key="13">
    <source>
        <dbReference type="EMBL" id="GIM63836.1"/>
    </source>
</evidence>
<dbReference type="Proteomes" id="UP000681340">
    <property type="component" value="Unassembled WGS sequence"/>
</dbReference>
<dbReference type="PANTHER" id="PTHR30620">
    <property type="entry name" value="PERIPLASMIC BETA-GLUCOSIDASE-RELATED"/>
    <property type="match status" value="1"/>
</dbReference>
<evidence type="ECO:0000259" key="11">
    <source>
        <dbReference type="PROSITE" id="PS50853"/>
    </source>
</evidence>
<evidence type="ECO:0000256" key="8">
    <source>
        <dbReference type="ARBA" id="ARBA00023326"/>
    </source>
</evidence>
<evidence type="ECO:0000256" key="5">
    <source>
        <dbReference type="ARBA" id="ARBA00022801"/>
    </source>
</evidence>
<comment type="similarity">
    <text evidence="2 9">Belongs to the glycosyl hydrolase 3 family.</text>
</comment>
<dbReference type="InterPro" id="IPR008965">
    <property type="entry name" value="CBM2/CBM3_carb-bd_dom_sf"/>
</dbReference>
<proteinExistence type="inferred from homology"/>
<dbReference type="GO" id="GO:0030247">
    <property type="term" value="F:polysaccharide binding"/>
    <property type="evidence" value="ECO:0007669"/>
    <property type="project" value="UniProtKB-UniRule"/>
</dbReference>
<dbReference type="InterPro" id="IPR019800">
    <property type="entry name" value="Glyco_hydro_3_AS"/>
</dbReference>
<feature type="domain" description="Fibronectin type-III" evidence="11">
    <location>
        <begin position="612"/>
        <end position="699"/>
    </location>
</feature>
<dbReference type="InterPro" id="IPR012291">
    <property type="entry name" value="CBM2_carb-bd_dom_sf"/>
</dbReference>
<dbReference type="PRINTS" id="PR00133">
    <property type="entry name" value="GLHYDRLASE3"/>
</dbReference>
<dbReference type="Gene3D" id="3.40.50.1700">
    <property type="entry name" value="Glycoside hydrolase family 3 C-terminal domain"/>
    <property type="match status" value="1"/>
</dbReference>
<dbReference type="SUPFAM" id="SSF49265">
    <property type="entry name" value="Fibronectin type III"/>
    <property type="match status" value="1"/>
</dbReference>
<dbReference type="Pfam" id="PF01915">
    <property type="entry name" value="Glyco_hydro_3_C"/>
    <property type="match status" value="1"/>
</dbReference>
<dbReference type="Gene3D" id="3.20.20.300">
    <property type="entry name" value="Glycoside hydrolase, family 3, N-terminal domain"/>
    <property type="match status" value="1"/>
</dbReference>
<dbReference type="InterPro" id="IPR013783">
    <property type="entry name" value="Ig-like_fold"/>
</dbReference>
<evidence type="ECO:0000256" key="3">
    <source>
        <dbReference type="ARBA" id="ARBA00012744"/>
    </source>
</evidence>
<evidence type="ECO:0000256" key="4">
    <source>
        <dbReference type="ARBA" id="ARBA00022729"/>
    </source>
</evidence>
<comment type="caution">
    <text evidence="13">The sequence shown here is derived from an EMBL/GenBank/DDBJ whole genome shotgun (WGS) entry which is preliminary data.</text>
</comment>
<dbReference type="InterPro" id="IPR002772">
    <property type="entry name" value="Glyco_hydro_3_C"/>
</dbReference>
<dbReference type="InterPro" id="IPR003961">
    <property type="entry name" value="FN3_dom"/>
</dbReference>
<dbReference type="SMART" id="SM00637">
    <property type="entry name" value="CBD_II"/>
    <property type="match status" value="1"/>
</dbReference>
<evidence type="ECO:0000256" key="9">
    <source>
        <dbReference type="RuleBase" id="RU361161"/>
    </source>
</evidence>
<dbReference type="SUPFAM" id="SSF52279">
    <property type="entry name" value="Beta-D-glucan exohydrolase, C-terminal domain"/>
    <property type="match status" value="1"/>
</dbReference>
<dbReference type="GO" id="GO:0009251">
    <property type="term" value="P:glucan catabolic process"/>
    <property type="evidence" value="ECO:0007669"/>
    <property type="project" value="TreeGrafter"/>
</dbReference>
<dbReference type="InterPro" id="IPR036116">
    <property type="entry name" value="FN3_sf"/>
</dbReference>
<evidence type="ECO:0000313" key="14">
    <source>
        <dbReference type="Proteomes" id="UP000681340"/>
    </source>
</evidence>
<dbReference type="SUPFAM" id="SSF49384">
    <property type="entry name" value="Carbohydrate-binding domain"/>
    <property type="match status" value="1"/>
</dbReference>
<sequence length="809" mass="83207">MCAVTTVTALAAFGPPAAAAAVLPYQDPALPVAQRVTDLLARMTLDDKIGQMTQAERAVITPAQLTQYRVGSVLSGGGSGPAQNTPAAWADMYDSYQRGALAAPLQIPMIYGIDAVHGNNNVLGSTIFPHNIGLGATRDPGLAERIGRATAEEVTGAGQDWTFAPCVCVARNDRWGRTYESFGEKPEIATAMTTVIDGLQGTALNGPASVLATAKHYIGDGGTTGGTDQGNTQLTEAELRAVHLPPFAAAVDRGVGSVMISFSSWNGTKLHGSKYLITDLLKGELGFTGFTVSDWAAIDQIDGRVGFTQAEVVASINAGLDMIMVPNDWQLFLGYLRAAVQAGEIPMTRIDDANRRILTKKFELGLFEKPYADRTYASTIGSAAHRALAREAVRESQVLLKNAGGVLPLAKSGGKIFVAGKSADDLGNQAGGWTTTWQGASGSTYPGTSILQGIRSAVGSGATVTYQRDGTGIDSSYRAAVAVVGETPYAEGEGDRPGSLSLDATDLATLSRLRAAGVPVIVVLVSGRPLDIAAELPNWNALVAAWLPGSEGAGVADVLFGDYAPTGKLPVTWMQSASQQPINDGDGKTPLFPYGFGLSYTSTPADTAAPSVPGTPAATAVTATGLSLSWPAATDTGGSGLAGYDVYRDGTLIGSPTAASYAVTGLTAATRYEFTVAARDAAGNRSARSAALAVTTAAGETPPGGSCRVAYSTSDWSAGFTGSVSVTNTGTAAIAAWNLQWSYTAGQLVTQGWSARVSQTGTVVTATGESWSPSLAPGATVTFGFNANRGATNPRPASFTLNGTTCTVA</sequence>
<keyword evidence="8" id="KW-0624">Polysaccharide degradation</keyword>
<dbReference type="InterPro" id="IPR001919">
    <property type="entry name" value="CBD2"/>
</dbReference>
<organism evidence="13 14">
    <name type="scientific">Actinoplanes auranticolor</name>
    <dbReference type="NCBI Taxonomy" id="47988"/>
    <lineage>
        <taxon>Bacteria</taxon>
        <taxon>Bacillati</taxon>
        <taxon>Actinomycetota</taxon>
        <taxon>Actinomycetes</taxon>
        <taxon>Micromonosporales</taxon>
        <taxon>Micromonosporaceae</taxon>
        <taxon>Actinoplanes</taxon>
    </lineage>
</organism>
<dbReference type="Gene3D" id="2.60.40.290">
    <property type="match status" value="1"/>
</dbReference>
<dbReference type="SMART" id="SM00060">
    <property type="entry name" value="FN3"/>
    <property type="match status" value="1"/>
</dbReference>
<keyword evidence="7 9" id="KW-0326">Glycosidase</keyword>
<keyword evidence="4 10" id="KW-0732">Signal</keyword>
<dbReference type="Gene3D" id="2.60.40.10">
    <property type="entry name" value="Immunoglobulins"/>
    <property type="match status" value="1"/>
</dbReference>
<dbReference type="PROSITE" id="PS00775">
    <property type="entry name" value="GLYCOSYL_HYDROL_F3"/>
    <property type="match status" value="1"/>
</dbReference>
<dbReference type="InterPro" id="IPR017853">
    <property type="entry name" value="GH"/>
</dbReference>
<dbReference type="Pfam" id="PF00933">
    <property type="entry name" value="Glyco_hydro_3"/>
    <property type="match status" value="1"/>
</dbReference>
<dbReference type="EMBL" id="BOQL01000006">
    <property type="protein sequence ID" value="GIM63836.1"/>
    <property type="molecule type" value="Genomic_DNA"/>
</dbReference>
<dbReference type="CDD" id="cd00063">
    <property type="entry name" value="FN3"/>
    <property type="match status" value="1"/>
</dbReference>
<comment type="catalytic activity">
    <reaction evidence="1">
        <text>Hydrolysis of terminal, non-reducing beta-D-glucosyl residues with release of beta-D-glucose.</text>
        <dbReference type="EC" id="3.2.1.21"/>
    </reaction>
</comment>
<reference evidence="13" key="1">
    <citation type="submission" date="2021-03" db="EMBL/GenBank/DDBJ databases">
        <title>Whole genome shotgun sequence of Actinoplanes auranticolor NBRC 12245.</title>
        <authorList>
            <person name="Komaki H."/>
            <person name="Tamura T."/>
        </authorList>
    </citation>
    <scope>NUCLEOTIDE SEQUENCE</scope>
    <source>
        <strain evidence="13">NBRC 12245</strain>
    </source>
</reference>